<organism evidence="6 7">
    <name type="scientific">Nocardia bovistercoris</name>
    <dbReference type="NCBI Taxonomy" id="2785916"/>
    <lineage>
        <taxon>Bacteria</taxon>
        <taxon>Bacillati</taxon>
        <taxon>Actinomycetota</taxon>
        <taxon>Actinomycetes</taxon>
        <taxon>Mycobacteriales</taxon>
        <taxon>Nocardiaceae</taxon>
        <taxon>Nocardia</taxon>
    </lineage>
</organism>
<protein>
    <submittedName>
        <fullName evidence="6">TetR/AcrR family transcriptional regulator</fullName>
    </submittedName>
</protein>
<dbReference type="PANTHER" id="PTHR30055">
    <property type="entry name" value="HTH-TYPE TRANSCRIPTIONAL REGULATOR RUTR"/>
    <property type="match status" value="1"/>
</dbReference>
<dbReference type="EMBL" id="JADMLG010000003">
    <property type="protein sequence ID" value="MBH0776475.1"/>
    <property type="molecule type" value="Genomic_DNA"/>
</dbReference>
<dbReference type="PROSITE" id="PS50977">
    <property type="entry name" value="HTH_TETR_2"/>
    <property type="match status" value="1"/>
</dbReference>
<keyword evidence="2 4" id="KW-0238">DNA-binding</keyword>
<accession>A0A931I9R7</accession>
<evidence type="ECO:0000313" key="6">
    <source>
        <dbReference type="EMBL" id="MBH0776475.1"/>
    </source>
</evidence>
<comment type="caution">
    <text evidence="6">The sequence shown here is derived from an EMBL/GenBank/DDBJ whole genome shotgun (WGS) entry which is preliminary data.</text>
</comment>
<dbReference type="AlphaFoldDB" id="A0A931I9R7"/>
<reference evidence="6" key="1">
    <citation type="submission" date="2020-11" db="EMBL/GenBank/DDBJ databases">
        <title>Nocardia NEAU-351.nov., a novel actinomycete isolated from the cow dung.</title>
        <authorList>
            <person name="Zhang X."/>
        </authorList>
    </citation>
    <scope>NUCLEOTIDE SEQUENCE</scope>
    <source>
        <strain evidence="6">NEAU-351</strain>
    </source>
</reference>
<dbReference type="Pfam" id="PF00440">
    <property type="entry name" value="TetR_N"/>
    <property type="match status" value="1"/>
</dbReference>
<evidence type="ECO:0000313" key="7">
    <source>
        <dbReference type="Proteomes" id="UP000655751"/>
    </source>
</evidence>
<dbReference type="PANTHER" id="PTHR30055:SF234">
    <property type="entry name" value="HTH-TYPE TRANSCRIPTIONAL REGULATOR BETI"/>
    <property type="match status" value="1"/>
</dbReference>
<feature type="domain" description="HTH tetR-type" evidence="5">
    <location>
        <begin position="15"/>
        <end position="73"/>
    </location>
</feature>
<name>A0A931I9R7_9NOCA</name>
<keyword evidence="3" id="KW-0804">Transcription</keyword>
<gene>
    <name evidence="6" type="ORF">IT779_09275</name>
</gene>
<evidence type="ECO:0000256" key="3">
    <source>
        <dbReference type="ARBA" id="ARBA00023163"/>
    </source>
</evidence>
<dbReference type="Proteomes" id="UP000655751">
    <property type="component" value="Unassembled WGS sequence"/>
</dbReference>
<proteinExistence type="predicted"/>
<keyword evidence="1" id="KW-0805">Transcription regulation</keyword>
<dbReference type="GO" id="GO:0000976">
    <property type="term" value="F:transcription cis-regulatory region binding"/>
    <property type="evidence" value="ECO:0007669"/>
    <property type="project" value="TreeGrafter"/>
</dbReference>
<dbReference type="Gene3D" id="1.10.357.10">
    <property type="entry name" value="Tetracycline Repressor, domain 2"/>
    <property type="match status" value="1"/>
</dbReference>
<evidence type="ECO:0000256" key="1">
    <source>
        <dbReference type="ARBA" id="ARBA00023015"/>
    </source>
</evidence>
<sequence length="204" mass="22867">MSVPYEQTGRRNQKTRTREALVAATRTLLEAGGMPTVEEAAAAAAISRTTAYRYFPNQRALLAAVHPEIDEISLLTEPAPTDPFQRLELVMRECVRITTEWEPELRTSLRLSLEPDPTAPTPLRRGRAIDWIEQALTPLRDTHPHLDIRRLAIDIRSATGIESYIWLTDVARLPASESIETLCRTAQAILAYALAAPHPRDTDH</sequence>
<keyword evidence="7" id="KW-1185">Reference proteome</keyword>
<dbReference type="RefSeq" id="WP_196148811.1">
    <property type="nucleotide sequence ID" value="NZ_JADMLG010000003.1"/>
</dbReference>
<evidence type="ECO:0000256" key="2">
    <source>
        <dbReference type="ARBA" id="ARBA00023125"/>
    </source>
</evidence>
<evidence type="ECO:0000256" key="4">
    <source>
        <dbReference type="PROSITE-ProRule" id="PRU00335"/>
    </source>
</evidence>
<dbReference type="InterPro" id="IPR001647">
    <property type="entry name" value="HTH_TetR"/>
</dbReference>
<feature type="DNA-binding region" description="H-T-H motif" evidence="4">
    <location>
        <begin position="36"/>
        <end position="55"/>
    </location>
</feature>
<dbReference type="GO" id="GO:0003700">
    <property type="term" value="F:DNA-binding transcription factor activity"/>
    <property type="evidence" value="ECO:0007669"/>
    <property type="project" value="TreeGrafter"/>
</dbReference>
<dbReference type="SUPFAM" id="SSF46689">
    <property type="entry name" value="Homeodomain-like"/>
    <property type="match status" value="1"/>
</dbReference>
<dbReference type="InterPro" id="IPR009057">
    <property type="entry name" value="Homeodomain-like_sf"/>
</dbReference>
<evidence type="ECO:0000259" key="5">
    <source>
        <dbReference type="PROSITE" id="PS50977"/>
    </source>
</evidence>
<dbReference type="InterPro" id="IPR050109">
    <property type="entry name" value="HTH-type_TetR-like_transc_reg"/>
</dbReference>